<accession>A0A0B0PI64</accession>
<reference evidence="2" key="1">
    <citation type="submission" date="2014-09" db="EMBL/GenBank/DDBJ databases">
        <authorList>
            <person name="Mudge J."/>
            <person name="Ramaraj T."/>
            <person name="Lindquist I.E."/>
            <person name="Bharti A.K."/>
            <person name="Sundararajan A."/>
            <person name="Cameron C.T."/>
            <person name="Woodward J.E."/>
            <person name="May G.D."/>
            <person name="Brubaker C."/>
            <person name="Broadhvest J."/>
            <person name="Wilkins T.A."/>
        </authorList>
    </citation>
    <scope>NUCLEOTIDE SEQUENCE</scope>
    <source>
        <strain evidence="2">cv. AKA8401</strain>
    </source>
</reference>
<name>A0A0B0PI64_GOSAR</name>
<evidence type="ECO:0000313" key="1">
    <source>
        <dbReference type="EMBL" id="KHG24124.1"/>
    </source>
</evidence>
<evidence type="ECO:0000313" key="2">
    <source>
        <dbReference type="Proteomes" id="UP000032142"/>
    </source>
</evidence>
<dbReference type="AlphaFoldDB" id="A0A0B0PI64"/>
<dbReference type="EMBL" id="KN427595">
    <property type="protein sequence ID" value="KHG24124.1"/>
    <property type="molecule type" value="Genomic_DNA"/>
</dbReference>
<organism evidence="1 2">
    <name type="scientific">Gossypium arboreum</name>
    <name type="common">Tree cotton</name>
    <name type="synonym">Gossypium nanking</name>
    <dbReference type="NCBI Taxonomy" id="29729"/>
    <lineage>
        <taxon>Eukaryota</taxon>
        <taxon>Viridiplantae</taxon>
        <taxon>Streptophyta</taxon>
        <taxon>Embryophyta</taxon>
        <taxon>Tracheophyta</taxon>
        <taxon>Spermatophyta</taxon>
        <taxon>Magnoliopsida</taxon>
        <taxon>eudicotyledons</taxon>
        <taxon>Gunneridae</taxon>
        <taxon>Pentapetalae</taxon>
        <taxon>rosids</taxon>
        <taxon>malvids</taxon>
        <taxon>Malvales</taxon>
        <taxon>Malvaceae</taxon>
        <taxon>Malvoideae</taxon>
        <taxon>Gossypium</taxon>
    </lineage>
</organism>
<protein>
    <submittedName>
        <fullName evidence="1">Uncharacterized protein</fullName>
    </submittedName>
</protein>
<dbReference type="Proteomes" id="UP000032142">
    <property type="component" value="Unassembled WGS sequence"/>
</dbReference>
<keyword evidence="2" id="KW-1185">Reference proteome</keyword>
<sequence length="107" mass="12245">MLEIHRTFSNFKATEGNPRDSGTKTICLPLPSSSPIQAHHYPIHRKPVFSGLPMQEYGLLESHLLLADTESPSQSHRLVLFHKPALLLQMRQRHLQTDKFLLLKLVL</sequence>
<proteinExistence type="predicted"/>
<gene>
    <name evidence="1" type="ORF">F383_31184</name>
</gene>